<dbReference type="InterPro" id="IPR057026">
    <property type="entry name" value="Znf-C2H2_ascomycetes"/>
</dbReference>
<sequence length="712" mass="77114">MDNRSLASPPSIRVCHSTPTTATNTEQNHRLPSRSPSYSKNSDRSPSSYGRPMAIPNSNEPLAPPPLPPPRFIEDLAQGHDSGWKWGNSFEGKPTLAPIKPTSSLFGGHSRPPLVRRDETFSFPDEFKCGAAMSAATSPSSETSPSGQLTSPDAARSGSLGSNPSGSRMGYSLEGEKPLSKKCVERSSNAYDQHLLSKIGKPGSPPRLASSLGTSLNSTSLPFHSKTRTLSTLSIGDGSLSPRDIPPRWGSGPPSAAISPGTKMGAWQDYVGYHSPTGDSSVHSPMEIDSFNHPRERYNSNSSGRRPTEERPSISERSSKASYDQGMFAEQDTDFAMDDAGPTSQPSLPGRMSFTEGFSSISRNSMKRRASSPPRGAAADPMYGFTDVDRDRRALGLRSNSCTSPTTRYPGSHGSISSISSSLRTESYASSTGLSAAASSISSFGGPSPGGISPASDLDTCYERSYLPPTSHRSQYAESVDMKSSVSRKGSTQNGIGLSKPTAPRIGRLYICECCPKKPKKLESLEELRAHEMEKQYTCQFCNKRFKNKNEAERHQNSLHLRRHSWSCAALSNPESAFHPSASPTCQTPNGPSHDTCGYCGVEFTNFPKPEWDRRMEHLINIHKFGECNQAKKFYRADHFRQHLKHSHNGSSGKWTNTLESACMKEEAPHEGLPSIGEQPGDNGEGENTEVGPRSATSRVAVHTIDEVMTGS</sequence>
<keyword evidence="4 7" id="KW-0863">Zinc-finger</keyword>
<feature type="compositionally biased region" description="Low complexity" evidence="8">
    <location>
        <begin position="133"/>
        <end position="146"/>
    </location>
</feature>
<dbReference type="GeneID" id="4562927"/>
<dbReference type="Gene3D" id="3.30.160.60">
    <property type="entry name" value="Classic Zinc Finger"/>
    <property type="match status" value="1"/>
</dbReference>
<feature type="region of interest" description="Disordered" evidence="8">
    <location>
        <begin position="397"/>
        <end position="419"/>
    </location>
</feature>
<evidence type="ECO:0000259" key="9">
    <source>
        <dbReference type="PROSITE" id="PS50157"/>
    </source>
</evidence>
<evidence type="ECO:0000256" key="2">
    <source>
        <dbReference type="ARBA" id="ARBA00022723"/>
    </source>
</evidence>
<dbReference type="GO" id="GO:0005634">
    <property type="term" value="C:nucleus"/>
    <property type="evidence" value="ECO:0007669"/>
    <property type="project" value="UniProtKB-SubCell"/>
</dbReference>
<keyword evidence="11" id="KW-1185">Reference proteome</keyword>
<evidence type="ECO:0000256" key="7">
    <source>
        <dbReference type="PROSITE-ProRule" id="PRU00042"/>
    </source>
</evidence>
<feature type="compositionally biased region" description="Polar residues" evidence="8">
    <location>
        <begin position="471"/>
        <end position="496"/>
    </location>
</feature>
<dbReference type="RefSeq" id="XP_001244706.2">
    <property type="nucleotide sequence ID" value="XM_001244705.2"/>
</dbReference>
<reference evidence="11" key="2">
    <citation type="journal article" date="2010" name="Genome Res.">
        <title>Population genomic sequencing of Coccidioides fungi reveals recent hybridization and transposon control.</title>
        <authorList>
            <person name="Neafsey D.E."/>
            <person name="Barker B.M."/>
            <person name="Sharpton T.J."/>
            <person name="Stajich J.E."/>
            <person name="Park D.J."/>
            <person name="Whiston E."/>
            <person name="Hung C.-Y."/>
            <person name="McMahan C."/>
            <person name="White J."/>
            <person name="Sykes S."/>
            <person name="Heiman D."/>
            <person name="Young S."/>
            <person name="Zeng Q."/>
            <person name="Abouelleil A."/>
            <person name="Aftuck L."/>
            <person name="Bessette D."/>
            <person name="Brown A."/>
            <person name="FitzGerald M."/>
            <person name="Lui A."/>
            <person name="Macdonald J.P."/>
            <person name="Priest M."/>
            <person name="Orbach M.J."/>
            <person name="Galgiani J.N."/>
            <person name="Kirkland T.N."/>
            <person name="Cole G.T."/>
            <person name="Birren B.W."/>
            <person name="Henn M.R."/>
            <person name="Taylor J.W."/>
            <person name="Rounsley S.D."/>
        </authorList>
    </citation>
    <scope>GENOME REANNOTATION</scope>
    <source>
        <strain evidence="11">RS</strain>
    </source>
</reference>
<name>J3KCW3_COCIM</name>
<dbReference type="InParanoid" id="J3KCW3"/>
<dbReference type="Pfam" id="PF24537">
    <property type="entry name" value="zf-C2H2_fungi"/>
    <property type="match status" value="1"/>
</dbReference>
<evidence type="ECO:0000256" key="1">
    <source>
        <dbReference type="ARBA" id="ARBA00004123"/>
    </source>
</evidence>
<gene>
    <name evidence="10" type="ORF">CIMG_04147</name>
</gene>
<dbReference type="SMART" id="SM00355">
    <property type="entry name" value="ZnF_C2H2"/>
    <property type="match status" value="2"/>
</dbReference>
<evidence type="ECO:0000256" key="8">
    <source>
        <dbReference type="SAM" id="MobiDB-lite"/>
    </source>
</evidence>
<dbReference type="PANTHER" id="PTHR16515">
    <property type="entry name" value="PR DOMAIN ZINC FINGER PROTEIN"/>
    <property type="match status" value="1"/>
</dbReference>
<dbReference type="EMBL" id="GG704916">
    <property type="protein sequence ID" value="EAS33123.3"/>
    <property type="molecule type" value="Genomic_DNA"/>
</dbReference>
<evidence type="ECO:0000313" key="10">
    <source>
        <dbReference type="EMBL" id="EAS33123.3"/>
    </source>
</evidence>
<keyword evidence="5" id="KW-0862">Zinc</keyword>
<keyword evidence="6" id="KW-0539">Nucleus</keyword>
<feature type="region of interest" description="Disordered" evidence="8">
    <location>
        <begin position="1"/>
        <end position="117"/>
    </location>
</feature>
<keyword evidence="2" id="KW-0479">Metal-binding</keyword>
<dbReference type="VEuPathDB" id="FungiDB:CIMG_04147"/>
<dbReference type="OrthoDB" id="3524154at2759"/>
<evidence type="ECO:0000313" key="11">
    <source>
        <dbReference type="Proteomes" id="UP000001261"/>
    </source>
</evidence>
<feature type="domain" description="C2H2-type" evidence="9">
    <location>
        <begin position="537"/>
        <end position="565"/>
    </location>
</feature>
<feature type="compositionally biased region" description="Basic and acidic residues" evidence="8">
    <location>
        <begin position="306"/>
        <end position="319"/>
    </location>
</feature>
<feature type="region of interest" description="Disordered" evidence="8">
    <location>
        <begin position="276"/>
        <end position="324"/>
    </location>
</feature>
<dbReference type="SUPFAM" id="SSF57667">
    <property type="entry name" value="beta-beta-alpha zinc fingers"/>
    <property type="match status" value="1"/>
</dbReference>
<dbReference type="InterPro" id="IPR050331">
    <property type="entry name" value="Zinc_finger"/>
</dbReference>
<feature type="region of interest" description="Disordered" evidence="8">
    <location>
        <begin position="133"/>
        <end position="180"/>
    </location>
</feature>
<dbReference type="KEGG" id="cim:CIMG_04147"/>
<dbReference type="Proteomes" id="UP000001261">
    <property type="component" value="Unassembled WGS sequence"/>
</dbReference>
<evidence type="ECO:0000256" key="6">
    <source>
        <dbReference type="ARBA" id="ARBA00023242"/>
    </source>
</evidence>
<dbReference type="InterPro" id="IPR013087">
    <property type="entry name" value="Znf_C2H2_type"/>
</dbReference>
<protein>
    <submittedName>
        <fullName evidence="10">C2H2 finger domain-containing protein</fullName>
    </submittedName>
</protein>
<evidence type="ECO:0000256" key="3">
    <source>
        <dbReference type="ARBA" id="ARBA00022737"/>
    </source>
</evidence>
<dbReference type="OMA" id="SGHPFTN"/>
<proteinExistence type="predicted"/>
<feature type="compositionally biased region" description="Pro residues" evidence="8">
    <location>
        <begin position="62"/>
        <end position="71"/>
    </location>
</feature>
<feature type="region of interest" description="Disordered" evidence="8">
    <location>
        <begin position="469"/>
        <end position="500"/>
    </location>
</feature>
<organism evidence="10 11">
    <name type="scientific">Coccidioides immitis (strain RS)</name>
    <name type="common">Valley fever fungus</name>
    <dbReference type="NCBI Taxonomy" id="246410"/>
    <lineage>
        <taxon>Eukaryota</taxon>
        <taxon>Fungi</taxon>
        <taxon>Dikarya</taxon>
        <taxon>Ascomycota</taxon>
        <taxon>Pezizomycotina</taxon>
        <taxon>Eurotiomycetes</taxon>
        <taxon>Eurotiomycetidae</taxon>
        <taxon>Onygenales</taxon>
        <taxon>Onygenaceae</taxon>
        <taxon>Coccidioides</taxon>
    </lineage>
</organism>
<keyword evidence="3" id="KW-0677">Repeat</keyword>
<dbReference type="PANTHER" id="PTHR16515:SF49">
    <property type="entry name" value="GASTRULA ZINC FINGER PROTEIN XLCGF49.1-LIKE-RELATED"/>
    <property type="match status" value="1"/>
</dbReference>
<dbReference type="GO" id="GO:0008270">
    <property type="term" value="F:zinc ion binding"/>
    <property type="evidence" value="ECO:0007669"/>
    <property type="project" value="UniProtKB-KW"/>
</dbReference>
<reference evidence="11" key="1">
    <citation type="journal article" date="2009" name="Genome Res.">
        <title>Comparative genomic analyses of the human fungal pathogens Coccidioides and their relatives.</title>
        <authorList>
            <person name="Sharpton T.J."/>
            <person name="Stajich J.E."/>
            <person name="Rounsley S.D."/>
            <person name="Gardner M.J."/>
            <person name="Wortman J.R."/>
            <person name="Jordar V.S."/>
            <person name="Maiti R."/>
            <person name="Kodira C.D."/>
            <person name="Neafsey D.E."/>
            <person name="Zeng Q."/>
            <person name="Hung C.-Y."/>
            <person name="McMahan C."/>
            <person name="Muszewska A."/>
            <person name="Grynberg M."/>
            <person name="Mandel M.A."/>
            <person name="Kellner E.M."/>
            <person name="Barker B.M."/>
            <person name="Galgiani J.N."/>
            <person name="Orbach M.J."/>
            <person name="Kirkland T.N."/>
            <person name="Cole G.T."/>
            <person name="Henn M.R."/>
            <person name="Birren B.W."/>
            <person name="Taylor J.W."/>
        </authorList>
    </citation>
    <scope>NUCLEOTIDE SEQUENCE [LARGE SCALE GENOMIC DNA]</scope>
    <source>
        <strain evidence="11">RS</strain>
    </source>
</reference>
<feature type="compositionally biased region" description="Low complexity" evidence="8">
    <location>
        <begin position="208"/>
        <end position="220"/>
    </location>
</feature>
<feature type="compositionally biased region" description="Polar residues" evidence="8">
    <location>
        <begin position="398"/>
        <end position="409"/>
    </location>
</feature>
<evidence type="ECO:0000256" key="5">
    <source>
        <dbReference type="ARBA" id="ARBA00022833"/>
    </source>
</evidence>
<comment type="subcellular location">
    <subcellularLocation>
        <location evidence="1">Nucleus</location>
    </subcellularLocation>
</comment>
<dbReference type="PROSITE" id="PS00028">
    <property type="entry name" value="ZINC_FINGER_C2H2_1"/>
    <property type="match status" value="1"/>
</dbReference>
<feature type="region of interest" description="Disordered" evidence="8">
    <location>
        <begin position="665"/>
        <end position="712"/>
    </location>
</feature>
<feature type="region of interest" description="Disordered" evidence="8">
    <location>
        <begin position="232"/>
        <end position="263"/>
    </location>
</feature>
<dbReference type="AlphaFoldDB" id="J3KCW3"/>
<accession>J3KCW3</accession>
<feature type="region of interest" description="Disordered" evidence="8">
    <location>
        <begin position="362"/>
        <end position="383"/>
    </location>
</feature>
<feature type="compositionally biased region" description="Polar residues" evidence="8">
    <location>
        <begin position="17"/>
        <end position="26"/>
    </location>
</feature>
<evidence type="ECO:0000256" key="4">
    <source>
        <dbReference type="ARBA" id="ARBA00022771"/>
    </source>
</evidence>
<dbReference type="PROSITE" id="PS50157">
    <property type="entry name" value="ZINC_FINGER_C2H2_2"/>
    <property type="match status" value="1"/>
</dbReference>
<feature type="compositionally biased region" description="Polar residues" evidence="8">
    <location>
        <begin position="34"/>
        <end position="48"/>
    </location>
</feature>
<feature type="region of interest" description="Disordered" evidence="8">
    <location>
        <begin position="196"/>
        <end position="220"/>
    </location>
</feature>
<dbReference type="InterPro" id="IPR036236">
    <property type="entry name" value="Znf_C2H2_sf"/>
</dbReference>